<keyword evidence="1" id="KW-0472">Membrane</keyword>
<organism evidence="2 3">
    <name type="scientific">Ilyodon furcidens</name>
    <name type="common">goldbreast splitfin</name>
    <dbReference type="NCBI Taxonomy" id="33524"/>
    <lineage>
        <taxon>Eukaryota</taxon>
        <taxon>Metazoa</taxon>
        <taxon>Chordata</taxon>
        <taxon>Craniata</taxon>
        <taxon>Vertebrata</taxon>
        <taxon>Euteleostomi</taxon>
        <taxon>Actinopterygii</taxon>
        <taxon>Neopterygii</taxon>
        <taxon>Teleostei</taxon>
        <taxon>Neoteleostei</taxon>
        <taxon>Acanthomorphata</taxon>
        <taxon>Ovalentaria</taxon>
        <taxon>Atherinomorphae</taxon>
        <taxon>Cyprinodontiformes</taxon>
        <taxon>Goodeidae</taxon>
        <taxon>Ilyodon</taxon>
    </lineage>
</organism>
<evidence type="ECO:0000313" key="2">
    <source>
        <dbReference type="EMBL" id="MEQ2225753.1"/>
    </source>
</evidence>
<protein>
    <submittedName>
        <fullName evidence="2">Uncharacterized protein</fullName>
    </submittedName>
</protein>
<keyword evidence="3" id="KW-1185">Reference proteome</keyword>
<gene>
    <name evidence="2" type="ORF">ILYODFUR_020530</name>
</gene>
<accession>A0ABV0SYQ9</accession>
<dbReference type="Proteomes" id="UP001482620">
    <property type="component" value="Unassembled WGS sequence"/>
</dbReference>
<keyword evidence="1" id="KW-0812">Transmembrane</keyword>
<evidence type="ECO:0000313" key="3">
    <source>
        <dbReference type="Proteomes" id="UP001482620"/>
    </source>
</evidence>
<comment type="caution">
    <text evidence="2">The sequence shown here is derived from an EMBL/GenBank/DDBJ whole genome shotgun (WGS) entry which is preliminary data.</text>
</comment>
<name>A0ABV0SYQ9_9TELE</name>
<feature type="transmembrane region" description="Helical" evidence="1">
    <location>
        <begin position="40"/>
        <end position="61"/>
    </location>
</feature>
<keyword evidence="1" id="KW-1133">Transmembrane helix</keyword>
<evidence type="ECO:0000256" key="1">
    <source>
        <dbReference type="SAM" id="Phobius"/>
    </source>
</evidence>
<proteinExistence type="predicted"/>
<dbReference type="EMBL" id="JAHRIQ010013708">
    <property type="protein sequence ID" value="MEQ2225753.1"/>
    <property type="molecule type" value="Genomic_DNA"/>
</dbReference>
<reference evidence="2 3" key="1">
    <citation type="submission" date="2021-06" db="EMBL/GenBank/DDBJ databases">
        <authorList>
            <person name="Palmer J.M."/>
        </authorList>
    </citation>
    <scope>NUCLEOTIDE SEQUENCE [LARGE SCALE GENOMIC DNA]</scope>
    <source>
        <strain evidence="3">if_2019</strain>
        <tissue evidence="2">Muscle</tissue>
    </source>
</reference>
<sequence length="127" mass="14098">MASSTPTPHSLFAYSGGPTGVHWSFCLKPVIFFIPDHTSLILFCWSLYTSLLSLILTLSCFNKLLNNSPSPSLKALFFLLSRCFRSLVIQGSLLGKHLTIDIYSMWLAQCVPVSTLKATLQGFFSFV</sequence>